<evidence type="ECO:0000313" key="1">
    <source>
        <dbReference type="EMBL" id="SUO82440.1"/>
    </source>
</evidence>
<sequence length="205" mass="22805">MAYKLYTKADVGDNMLLVAGRPLPDDTKRLKIQRETLDVLTITHYGSYDMVHLKSTVKRSHSKNTVVTPVAAAASKPKAKPKHVLNFAKANKVYLGSSRVVAVYLADRLIWSDKHSSGTKTVSVVGSLDIRQSQKMLYLYLIASDIADVKSKRIKSISINGVKLSSAAQISFEDSDYYCLVTIERVANIKEIKNIAQKNKLTLEF</sequence>
<comment type="caution">
    <text evidence="1">The sequence shown here is derived from an EMBL/GenBank/DDBJ whole genome shotgun (WGS) entry which is preliminary data.</text>
</comment>
<protein>
    <submittedName>
        <fullName evidence="1">Phage protein</fullName>
    </submittedName>
</protein>
<organism evidence="1 2">
    <name type="scientific">Streptococcus equi subsp. zooepidemicus</name>
    <dbReference type="NCBI Taxonomy" id="40041"/>
    <lineage>
        <taxon>Bacteria</taxon>
        <taxon>Bacillati</taxon>
        <taxon>Bacillota</taxon>
        <taxon>Bacilli</taxon>
        <taxon>Lactobacillales</taxon>
        <taxon>Streptococcaceae</taxon>
        <taxon>Streptococcus</taxon>
    </lineage>
</organism>
<evidence type="ECO:0000313" key="2">
    <source>
        <dbReference type="Proteomes" id="UP000255476"/>
    </source>
</evidence>
<proteinExistence type="predicted"/>
<accession>A0AAX2LIE0</accession>
<dbReference type="Proteomes" id="UP000255476">
    <property type="component" value="Unassembled WGS sequence"/>
</dbReference>
<reference evidence="1 2" key="1">
    <citation type="submission" date="2018-06" db="EMBL/GenBank/DDBJ databases">
        <authorList>
            <consortium name="Pathogen Informatics"/>
            <person name="Doyle S."/>
        </authorList>
    </citation>
    <scope>NUCLEOTIDE SEQUENCE [LARGE SCALE GENOMIC DNA]</scope>
    <source>
        <strain evidence="1 2">NCTC7023</strain>
    </source>
</reference>
<gene>
    <name evidence="1" type="ORF">NCTC7023_01808</name>
</gene>
<dbReference type="EMBL" id="UHHT01000001">
    <property type="protein sequence ID" value="SUO82440.1"/>
    <property type="molecule type" value="Genomic_DNA"/>
</dbReference>
<dbReference type="RefSeq" id="WP_111678030.1">
    <property type="nucleotide sequence ID" value="NZ_JASCSW010000002.1"/>
</dbReference>
<name>A0AAX2LIE0_STRSZ</name>
<dbReference type="AlphaFoldDB" id="A0AAX2LIE0"/>